<accession>A0A9P1MS27</accession>
<comment type="caution">
    <text evidence="1">The sequence shown here is derived from an EMBL/GenBank/DDBJ whole genome shotgun (WGS) entry which is preliminary data.</text>
</comment>
<dbReference type="EMBL" id="CANHGI010000001">
    <property type="protein sequence ID" value="CAI5437691.1"/>
    <property type="molecule type" value="Genomic_DNA"/>
</dbReference>
<dbReference type="Proteomes" id="UP001152747">
    <property type="component" value="Unassembled WGS sequence"/>
</dbReference>
<dbReference type="AlphaFoldDB" id="A0A9P1MS27"/>
<proteinExistence type="predicted"/>
<protein>
    <submittedName>
        <fullName evidence="1">Uncharacterized protein</fullName>
    </submittedName>
</protein>
<sequence>MRSYGLATHFYKLAALQSEYSRVRCGFSFCFSLLFFQGLNFPKIQVTSTKTGFKKRNRSKGSKNRFFDKKNGFLSKECDYAVRKRISETKTRTPFNLPSDKENHIASLKIFFSIAIYIKTRIKLI</sequence>
<gene>
    <name evidence="1" type="ORF">CAMP_LOCUS328</name>
</gene>
<keyword evidence="2" id="KW-1185">Reference proteome</keyword>
<evidence type="ECO:0000313" key="1">
    <source>
        <dbReference type="EMBL" id="CAI5437691.1"/>
    </source>
</evidence>
<name>A0A9P1MS27_9PELO</name>
<evidence type="ECO:0000313" key="2">
    <source>
        <dbReference type="Proteomes" id="UP001152747"/>
    </source>
</evidence>
<organism evidence="1 2">
    <name type="scientific">Caenorhabditis angaria</name>
    <dbReference type="NCBI Taxonomy" id="860376"/>
    <lineage>
        <taxon>Eukaryota</taxon>
        <taxon>Metazoa</taxon>
        <taxon>Ecdysozoa</taxon>
        <taxon>Nematoda</taxon>
        <taxon>Chromadorea</taxon>
        <taxon>Rhabditida</taxon>
        <taxon>Rhabditina</taxon>
        <taxon>Rhabditomorpha</taxon>
        <taxon>Rhabditoidea</taxon>
        <taxon>Rhabditidae</taxon>
        <taxon>Peloderinae</taxon>
        <taxon>Caenorhabditis</taxon>
    </lineage>
</organism>
<reference evidence="1" key="1">
    <citation type="submission" date="2022-11" db="EMBL/GenBank/DDBJ databases">
        <authorList>
            <person name="Kikuchi T."/>
        </authorList>
    </citation>
    <scope>NUCLEOTIDE SEQUENCE</scope>
    <source>
        <strain evidence="1">PS1010</strain>
    </source>
</reference>